<keyword evidence="3" id="KW-1185">Reference proteome</keyword>
<evidence type="ECO:0000313" key="2">
    <source>
        <dbReference type="EMBL" id="KIW12381.1"/>
    </source>
</evidence>
<feature type="region of interest" description="Disordered" evidence="1">
    <location>
        <begin position="205"/>
        <end position="238"/>
    </location>
</feature>
<feature type="compositionally biased region" description="Basic residues" evidence="1">
    <location>
        <begin position="207"/>
        <end position="216"/>
    </location>
</feature>
<dbReference type="OrthoDB" id="10524322at2759"/>
<feature type="compositionally biased region" description="Basic and acidic residues" evidence="1">
    <location>
        <begin position="219"/>
        <end position="238"/>
    </location>
</feature>
<proteinExistence type="predicted"/>
<protein>
    <submittedName>
        <fullName evidence="2">Uncharacterized protein</fullName>
    </submittedName>
</protein>
<dbReference type="EMBL" id="KN847498">
    <property type="protein sequence ID" value="KIW12381.1"/>
    <property type="molecule type" value="Genomic_DNA"/>
</dbReference>
<dbReference type="Proteomes" id="UP000053328">
    <property type="component" value="Unassembled WGS sequence"/>
</dbReference>
<dbReference type="GeneID" id="27336741"/>
<reference evidence="2 3" key="1">
    <citation type="submission" date="2015-01" db="EMBL/GenBank/DDBJ databases">
        <title>The Genome Sequence of Exophiala spinifera CBS89968.</title>
        <authorList>
            <consortium name="The Broad Institute Genomics Platform"/>
            <person name="Cuomo C."/>
            <person name="de Hoog S."/>
            <person name="Gorbushina A."/>
            <person name="Stielow B."/>
            <person name="Teixiera M."/>
            <person name="Abouelleil A."/>
            <person name="Chapman S.B."/>
            <person name="Priest M."/>
            <person name="Young S.K."/>
            <person name="Wortman J."/>
            <person name="Nusbaum C."/>
            <person name="Birren B."/>
        </authorList>
    </citation>
    <scope>NUCLEOTIDE SEQUENCE [LARGE SCALE GENOMIC DNA]</scope>
    <source>
        <strain evidence="2 3">CBS 89968</strain>
    </source>
</reference>
<dbReference type="RefSeq" id="XP_016232597.1">
    <property type="nucleotide sequence ID" value="XM_016383974.1"/>
</dbReference>
<name>A0A0D1YBS5_9EURO</name>
<accession>A0A0D1YBS5</accession>
<dbReference type="AlphaFoldDB" id="A0A0D1YBS5"/>
<evidence type="ECO:0000313" key="3">
    <source>
        <dbReference type="Proteomes" id="UP000053328"/>
    </source>
</evidence>
<gene>
    <name evidence="2" type="ORF">PV08_09658</name>
</gene>
<organism evidence="2 3">
    <name type="scientific">Exophiala spinifera</name>
    <dbReference type="NCBI Taxonomy" id="91928"/>
    <lineage>
        <taxon>Eukaryota</taxon>
        <taxon>Fungi</taxon>
        <taxon>Dikarya</taxon>
        <taxon>Ascomycota</taxon>
        <taxon>Pezizomycotina</taxon>
        <taxon>Eurotiomycetes</taxon>
        <taxon>Chaetothyriomycetidae</taxon>
        <taxon>Chaetothyriales</taxon>
        <taxon>Herpotrichiellaceae</taxon>
        <taxon>Exophiala</taxon>
    </lineage>
</organism>
<dbReference type="HOGENOM" id="CLU_101849_0_0_1"/>
<dbReference type="VEuPathDB" id="FungiDB:PV08_09658"/>
<evidence type="ECO:0000256" key="1">
    <source>
        <dbReference type="SAM" id="MobiDB-lite"/>
    </source>
</evidence>
<sequence>MDLVTPTLPPLPPSLPAEYLRTRNVQKEADETKFELLNKEIDALNNPLLEPLLPAEDDDTIRNSERDISSAAFRETNAELGVKEGESYENLARAQALVWFTKLEERFEERSTKLRADALSYSLQHVIGRTNPTRFNEYLQARARLRYHYHSVRQVMRMKKAYVEKKEKEEEVIESRRALSYGEKVMKWQAMVMSRRKRHASYLASVKARRASKGAQKRTGAEQRTGSDQRVGTDDSGP</sequence>